<dbReference type="RefSeq" id="WP_280103004.1">
    <property type="nucleotide sequence ID" value="NZ_CP122959.1"/>
</dbReference>
<dbReference type="Pfam" id="PF10078">
    <property type="entry name" value="DUF2316"/>
    <property type="match status" value="1"/>
</dbReference>
<dbReference type="AlphaFoldDB" id="A0AAF0K491"/>
<dbReference type="EMBL" id="CP122959">
    <property type="protein sequence ID" value="WGI19369.1"/>
    <property type="molecule type" value="Genomic_DNA"/>
</dbReference>
<proteinExistence type="predicted"/>
<accession>A0AAF0K491</accession>
<dbReference type="InterPro" id="IPR018757">
    <property type="entry name" value="DUF2316"/>
</dbReference>
<reference evidence="1" key="1">
    <citation type="submission" date="2023-04" db="EMBL/GenBank/DDBJ databases">
        <title>Novel strain of Lactilactobacillus sakei and use thereof.</title>
        <authorList>
            <person name="Kim S.Y."/>
        </authorList>
    </citation>
    <scope>NUCLEOTIDE SEQUENCE</scope>
    <source>
        <strain evidence="1">HUP1</strain>
    </source>
</reference>
<dbReference type="Proteomes" id="UP001179858">
    <property type="component" value="Chromosome"/>
</dbReference>
<organism evidence="1 2">
    <name type="scientific">Latilactobacillus sakei</name>
    <name type="common">Lactobacillus sakei</name>
    <dbReference type="NCBI Taxonomy" id="1599"/>
    <lineage>
        <taxon>Bacteria</taxon>
        <taxon>Bacillati</taxon>
        <taxon>Bacillota</taxon>
        <taxon>Bacilli</taxon>
        <taxon>Lactobacillales</taxon>
        <taxon>Lactobacillaceae</taxon>
        <taxon>Latilactobacillus</taxon>
    </lineage>
</organism>
<gene>
    <name evidence="1" type="ORF">QBD03_01080</name>
</gene>
<evidence type="ECO:0000313" key="2">
    <source>
        <dbReference type="Proteomes" id="UP001179858"/>
    </source>
</evidence>
<sequence length="100" mass="11240">MSLNPQERKATIRELQANFALTGLSLAEIATDLGTTEGIIQNVLNLETRHINNPWILRAYLIGKLEEQGIQPVPFSRLVGDPEDYWFLDANLIHNGQIEA</sequence>
<name>A0AAF0K491_LATSK</name>
<evidence type="ECO:0000313" key="1">
    <source>
        <dbReference type="EMBL" id="WGI19369.1"/>
    </source>
</evidence>
<protein>
    <submittedName>
        <fullName evidence="1">DUF2316 family protein</fullName>
    </submittedName>
</protein>